<evidence type="ECO:0000256" key="4">
    <source>
        <dbReference type="ARBA" id="ARBA00022691"/>
    </source>
</evidence>
<gene>
    <name evidence="10" type="ORF">JFL75_02660</name>
</gene>
<keyword evidence="3" id="KW-0004">4Fe-4S</keyword>
<evidence type="ECO:0000256" key="7">
    <source>
        <dbReference type="ARBA" id="ARBA00023004"/>
    </source>
</evidence>
<evidence type="ECO:0000313" key="11">
    <source>
        <dbReference type="Proteomes" id="UP000595917"/>
    </source>
</evidence>
<dbReference type="SFLD" id="SFLDG01066">
    <property type="entry name" value="organic_radical-activating_enz"/>
    <property type="match status" value="1"/>
</dbReference>
<dbReference type="RefSeq" id="WP_215627133.1">
    <property type="nucleotide sequence ID" value="NZ_CP067089.2"/>
</dbReference>
<sequence length="284" mass="32917">MSVLITDIQRTCLHDGPGIRTTVFFKGCSLHCPWCANPETIFFQKEYYYDESLCVKNNNTCICNEKCPILRGGSIVNFNCPIHAINIFGVQYSSRDLYDEIILDLPFFRDSGGVTFSGGEPLLQLHRIRDLLRRLINAKIHICVETSLFVPDFFLKSVFEYINIFYVDLKILSSEECKNLLGGDIKVFYNNLEILFLQKVDMIFRIPLVNELTSSQQNIDLICNVIQRYRPLKVECFNVHQLAEKKYKLLKKTMPRFIPPSEDVAKKIKKVCVEANIPFIFMKM</sequence>
<evidence type="ECO:0000256" key="1">
    <source>
        <dbReference type="ARBA" id="ARBA00001966"/>
    </source>
</evidence>
<keyword evidence="4" id="KW-0949">S-adenosyl-L-methionine</keyword>
<keyword evidence="5" id="KW-0479">Metal-binding</keyword>
<dbReference type="Pfam" id="PF13353">
    <property type="entry name" value="Fer4_12"/>
    <property type="match status" value="1"/>
</dbReference>
<dbReference type="GO" id="GO:0051539">
    <property type="term" value="F:4 iron, 4 sulfur cluster binding"/>
    <property type="evidence" value="ECO:0007669"/>
    <property type="project" value="UniProtKB-KW"/>
</dbReference>
<dbReference type="InterPro" id="IPR034457">
    <property type="entry name" value="Organic_radical-activating"/>
</dbReference>
<evidence type="ECO:0000256" key="3">
    <source>
        <dbReference type="ARBA" id="ARBA00022485"/>
    </source>
</evidence>
<evidence type="ECO:0000256" key="5">
    <source>
        <dbReference type="ARBA" id="ARBA00022723"/>
    </source>
</evidence>
<dbReference type="EMBL" id="CP067089">
    <property type="protein sequence ID" value="QQO09830.1"/>
    <property type="molecule type" value="Genomic_DNA"/>
</dbReference>
<dbReference type="PROSITE" id="PS51918">
    <property type="entry name" value="RADICAL_SAM"/>
    <property type="match status" value="1"/>
</dbReference>
<dbReference type="KEGG" id="bhc:JFL75_02660"/>
<organism evidence="10 11">
    <name type="scientific">Breznakiella homolactica</name>
    <dbReference type="NCBI Taxonomy" id="2798577"/>
    <lineage>
        <taxon>Bacteria</taxon>
        <taxon>Pseudomonadati</taxon>
        <taxon>Spirochaetota</taxon>
        <taxon>Spirochaetia</taxon>
        <taxon>Spirochaetales</taxon>
        <taxon>Breznakiellaceae</taxon>
        <taxon>Breznakiella</taxon>
    </lineage>
</organism>
<proteinExistence type="inferred from homology"/>
<dbReference type="NCBIfam" id="TIGR02494">
    <property type="entry name" value="PFLE_PFLC"/>
    <property type="match status" value="1"/>
</dbReference>
<evidence type="ECO:0000256" key="8">
    <source>
        <dbReference type="ARBA" id="ARBA00023014"/>
    </source>
</evidence>
<comment type="cofactor">
    <cofactor evidence="1">
        <name>[4Fe-4S] cluster</name>
        <dbReference type="ChEBI" id="CHEBI:49883"/>
    </cofactor>
</comment>
<protein>
    <submittedName>
        <fullName evidence="10">Glycyl-radical enzyme activating protein</fullName>
    </submittedName>
</protein>
<keyword evidence="7" id="KW-0408">Iron</keyword>
<name>A0A7T8BBA3_9SPIR</name>
<dbReference type="SUPFAM" id="SSF102114">
    <property type="entry name" value="Radical SAM enzymes"/>
    <property type="match status" value="1"/>
</dbReference>
<dbReference type="InterPro" id="IPR001989">
    <property type="entry name" value="Radical_activat_CS"/>
</dbReference>
<accession>A0A7T8BBA3</accession>
<dbReference type="PANTHER" id="PTHR30352:SF4">
    <property type="entry name" value="PYRUVATE FORMATE-LYASE 2-ACTIVATING ENZYME"/>
    <property type="match status" value="1"/>
</dbReference>
<dbReference type="AlphaFoldDB" id="A0A7T8BBA3"/>
<evidence type="ECO:0000256" key="2">
    <source>
        <dbReference type="ARBA" id="ARBA00009777"/>
    </source>
</evidence>
<comment type="similarity">
    <text evidence="2">Belongs to the organic radical-activating enzymes family.</text>
</comment>
<keyword evidence="11" id="KW-1185">Reference proteome</keyword>
<dbReference type="InterPro" id="IPR040074">
    <property type="entry name" value="BssD/PflA/YjjW"/>
</dbReference>
<reference evidence="10" key="1">
    <citation type="submission" date="2021-01" db="EMBL/GenBank/DDBJ databases">
        <title>Description of Breznakiella homolactica.</title>
        <authorList>
            <person name="Song Y."/>
            <person name="Brune A."/>
        </authorList>
    </citation>
    <scope>NUCLEOTIDE SEQUENCE</scope>
    <source>
        <strain evidence="10">RmG30</strain>
    </source>
</reference>
<dbReference type="InterPro" id="IPR007197">
    <property type="entry name" value="rSAM"/>
</dbReference>
<keyword evidence="8" id="KW-0411">Iron-sulfur</keyword>
<dbReference type="PANTHER" id="PTHR30352">
    <property type="entry name" value="PYRUVATE FORMATE-LYASE-ACTIVATING ENZYME"/>
    <property type="match status" value="1"/>
</dbReference>
<dbReference type="InterPro" id="IPR058240">
    <property type="entry name" value="rSAM_sf"/>
</dbReference>
<keyword evidence="6" id="KW-0560">Oxidoreductase</keyword>
<dbReference type="Proteomes" id="UP000595917">
    <property type="component" value="Chromosome"/>
</dbReference>
<dbReference type="GO" id="GO:0046872">
    <property type="term" value="F:metal ion binding"/>
    <property type="evidence" value="ECO:0007669"/>
    <property type="project" value="UniProtKB-KW"/>
</dbReference>
<dbReference type="SFLD" id="SFLDS00029">
    <property type="entry name" value="Radical_SAM"/>
    <property type="match status" value="1"/>
</dbReference>
<dbReference type="PIRSF" id="PIRSF000371">
    <property type="entry name" value="PFL_act_enz"/>
    <property type="match status" value="1"/>
</dbReference>
<dbReference type="InterPro" id="IPR013785">
    <property type="entry name" value="Aldolase_TIM"/>
</dbReference>
<evidence type="ECO:0000259" key="9">
    <source>
        <dbReference type="PROSITE" id="PS51918"/>
    </source>
</evidence>
<dbReference type="GO" id="GO:0016491">
    <property type="term" value="F:oxidoreductase activity"/>
    <property type="evidence" value="ECO:0007669"/>
    <property type="project" value="UniProtKB-KW"/>
</dbReference>
<evidence type="ECO:0000313" key="10">
    <source>
        <dbReference type="EMBL" id="QQO09830.1"/>
    </source>
</evidence>
<dbReference type="InterPro" id="IPR012839">
    <property type="entry name" value="Organic_radical_activase"/>
</dbReference>
<dbReference type="Gene3D" id="3.20.20.70">
    <property type="entry name" value="Aldolase class I"/>
    <property type="match status" value="1"/>
</dbReference>
<feature type="domain" description="Radical SAM core" evidence="9">
    <location>
        <begin position="14"/>
        <end position="278"/>
    </location>
</feature>
<evidence type="ECO:0000256" key="6">
    <source>
        <dbReference type="ARBA" id="ARBA00023002"/>
    </source>
</evidence>
<dbReference type="PROSITE" id="PS01087">
    <property type="entry name" value="RADICAL_ACTIVATING"/>
    <property type="match status" value="1"/>
</dbReference>
<dbReference type="SFLD" id="SFLDG01118">
    <property type="entry name" value="activating_enzymes__group_2"/>
    <property type="match status" value="1"/>
</dbReference>